<feature type="domain" description="RNA polymerase sigma-70" evidence="5">
    <location>
        <begin position="212"/>
        <end position="238"/>
    </location>
</feature>
<dbReference type="GO" id="GO:0016987">
    <property type="term" value="F:sigma factor activity"/>
    <property type="evidence" value="ECO:0007669"/>
    <property type="project" value="UniProtKB-KW"/>
</dbReference>
<dbReference type="SUPFAM" id="SSF88659">
    <property type="entry name" value="Sigma3 and sigma4 domains of RNA polymerase sigma factors"/>
    <property type="match status" value="2"/>
</dbReference>
<keyword evidence="1" id="KW-0805">Transcription regulation</keyword>
<evidence type="ECO:0000256" key="4">
    <source>
        <dbReference type="ARBA" id="ARBA00023163"/>
    </source>
</evidence>
<dbReference type="GO" id="GO:0006352">
    <property type="term" value="P:DNA-templated transcription initiation"/>
    <property type="evidence" value="ECO:0007669"/>
    <property type="project" value="InterPro"/>
</dbReference>
<dbReference type="InterPro" id="IPR007627">
    <property type="entry name" value="RNA_pol_sigma70_r2"/>
</dbReference>
<proteinExistence type="predicted"/>
<dbReference type="RefSeq" id="WP_011522441.1">
    <property type="nucleotide sequence ID" value="NC_008009.1"/>
</dbReference>
<evidence type="ECO:0000256" key="1">
    <source>
        <dbReference type="ARBA" id="ARBA00023015"/>
    </source>
</evidence>
<dbReference type="eggNOG" id="COG1191">
    <property type="taxonomic scope" value="Bacteria"/>
</dbReference>
<keyword evidence="3" id="KW-0238">DNA-binding</keyword>
<dbReference type="HOGENOM" id="CLU_014793_8_1_0"/>
<dbReference type="EnsemblBacteria" id="ABF40639">
    <property type="protein sequence ID" value="ABF40639"/>
    <property type="gene ID" value="Acid345_1637"/>
</dbReference>
<protein>
    <submittedName>
        <fullName evidence="6">RNA polymerase, sigma 28 subunit, SigD/FliA/WhiG</fullName>
    </submittedName>
</protein>
<dbReference type="PANTHER" id="PTHR30385:SF7">
    <property type="entry name" value="RNA POLYMERASE SIGMA FACTOR FLIA"/>
    <property type="match status" value="1"/>
</dbReference>
<dbReference type="GO" id="GO:0003899">
    <property type="term" value="F:DNA-directed RNA polymerase activity"/>
    <property type="evidence" value="ECO:0007669"/>
    <property type="project" value="InterPro"/>
</dbReference>
<gene>
    <name evidence="6" type="ordered locus">Acid345_1637</name>
</gene>
<evidence type="ECO:0000259" key="5">
    <source>
        <dbReference type="PROSITE" id="PS00716"/>
    </source>
</evidence>
<accession>Q1IR61</accession>
<dbReference type="NCBIfam" id="TIGR02479">
    <property type="entry name" value="FliA_WhiG"/>
    <property type="match status" value="1"/>
</dbReference>
<keyword evidence="4" id="KW-0804">Transcription</keyword>
<evidence type="ECO:0000313" key="7">
    <source>
        <dbReference type="Proteomes" id="UP000002432"/>
    </source>
</evidence>
<dbReference type="EMBL" id="CP000360">
    <property type="protein sequence ID" value="ABF40639.1"/>
    <property type="molecule type" value="Genomic_DNA"/>
</dbReference>
<keyword evidence="7" id="KW-1185">Reference proteome</keyword>
<dbReference type="AlphaFoldDB" id="Q1IR61"/>
<keyword evidence="2" id="KW-0731">Sigma factor</keyword>
<dbReference type="PIRSF" id="PIRSF000770">
    <property type="entry name" value="RNA_pol_sigma-SigE/K"/>
    <property type="match status" value="1"/>
</dbReference>
<dbReference type="NCBIfam" id="TIGR02937">
    <property type="entry name" value="sigma70-ECF"/>
    <property type="match status" value="1"/>
</dbReference>
<name>Q1IR61_KORVE</name>
<dbReference type="OrthoDB" id="9799825at2"/>
<dbReference type="GO" id="GO:0003677">
    <property type="term" value="F:DNA binding"/>
    <property type="evidence" value="ECO:0007669"/>
    <property type="project" value="UniProtKB-KW"/>
</dbReference>
<reference evidence="6 7" key="1">
    <citation type="journal article" date="2009" name="Appl. Environ. Microbiol.">
        <title>Three genomes from the phylum Acidobacteria provide insight into the lifestyles of these microorganisms in soils.</title>
        <authorList>
            <person name="Ward N.L."/>
            <person name="Challacombe J.F."/>
            <person name="Janssen P.H."/>
            <person name="Henrissat B."/>
            <person name="Coutinho P.M."/>
            <person name="Wu M."/>
            <person name="Xie G."/>
            <person name="Haft D.H."/>
            <person name="Sait M."/>
            <person name="Badger J."/>
            <person name="Barabote R.D."/>
            <person name="Bradley B."/>
            <person name="Brettin T.S."/>
            <person name="Brinkac L.M."/>
            <person name="Bruce D."/>
            <person name="Creasy T."/>
            <person name="Daugherty S.C."/>
            <person name="Davidsen T.M."/>
            <person name="DeBoy R.T."/>
            <person name="Detter J.C."/>
            <person name="Dodson R.J."/>
            <person name="Durkin A.S."/>
            <person name="Ganapathy A."/>
            <person name="Gwinn-Giglio M."/>
            <person name="Han C.S."/>
            <person name="Khouri H."/>
            <person name="Kiss H."/>
            <person name="Kothari S.P."/>
            <person name="Madupu R."/>
            <person name="Nelson K.E."/>
            <person name="Nelson W.C."/>
            <person name="Paulsen I."/>
            <person name="Penn K."/>
            <person name="Ren Q."/>
            <person name="Rosovitz M.J."/>
            <person name="Selengut J.D."/>
            <person name="Shrivastava S."/>
            <person name="Sullivan S.A."/>
            <person name="Tapia R."/>
            <person name="Thompson L.S."/>
            <person name="Watkins K.L."/>
            <person name="Yang Q."/>
            <person name="Yu C."/>
            <person name="Zafar N."/>
            <person name="Zhou L."/>
            <person name="Kuske C.R."/>
        </authorList>
    </citation>
    <scope>NUCLEOTIDE SEQUENCE [LARGE SCALE GENOMIC DNA]</scope>
    <source>
        <strain evidence="6 7">Ellin345</strain>
    </source>
</reference>
<dbReference type="PANTHER" id="PTHR30385">
    <property type="entry name" value="SIGMA FACTOR F FLAGELLAR"/>
    <property type="match status" value="1"/>
</dbReference>
<dbReference type="InterPro" id="IPR007630">
    <property type="entry name" value="RNA_pol_sigma70_r4"/>
</dbReference>
<sequence length="262" mass="29908">MSGHRQDSGTEATGWEHRDRLVMEQMSQVKYIARRIHERLPRHVPIEDLINAGILGLIDAAGKYDSEKNVQFQSYAKFRIRGAILDSLRDLDWSPRDLRRKARALEAAELRLTSETGHPPLEDELARELGMDLDGFRELTRELEGLGISSLQEGLPAEGFGEEREVVVESHEESPLDAFLRSENHELLVEAIEQLPARERQVLALYYFEELTMKEVGDVLGVGESRVSQIHSQALTRVRARLQSRHTVPVTSVRMENSWISY</sequence>
<dbReference type="PRINTS" id="PR00046">
    <property type="entry name" value="SIGMA70FCT"/>
</dbReference>
<evidence type="ECO:0000313" key="6">
    <source>
        <dbReference type="EMBL" id="ABF40639.1"/>
    </source>
</evidence>
<dbReference type="Proteomes" id="UP000002432">
    <property type="component" value="Chromosome"/>
</dbReference>
<dbReference type="SUPFAM" id="SSF88946">
    <property type="entry name" value="Sigma2 domain of RNA polymerase sigma factors"/>
    <property type="match status" value="1"/>
</dbReference>
<dbReference type="InterPro" id="IPR014284">
    <property type="entry name" value="RNA_pol_sigma-70_dom"/>
</dbReference>
<dbReference type="PROSITE" id="PS00716">
    <property type="entry name" value="SIGMA70_2"/>
    <property type="match status" value="1"/>
</dbReference>
<dbReference type="CDD" id="cd06171">
    <property type="entry name" value="Sigma70_r4"/>
    <property type="match status" value="1"/>
</dbReference>
<dbReference type="InterPro" id="IPR000943">
    <property type="entry name" value="RNA_pol_sigma70"/>
</dbReference>
<dbReference type="Pfam" id="PF04542">
    <property type="entry name" value="Sigma70_r2"/>
    <property type="match status" value="1"/>
</dbReference>
<dbReference type="InterPro" id="IPR013324">
    <property type="entry name" value="RNA_pol_sigma_r3/r4-like"/>
</dbReference>
<dbReference type="Pfam" id="PF04545">
    <property type="entry name" value="Sigma70_r4"/>
    <property type="match status" value="1"/>
</dbReference>
<dbReference type="InterPro" id="IPR013325">
    <property type="entry name" value="RNA_pol_sigma_r2"/>
</dbReference>
<dbReference type="InterPro" id="IPR012845">
    <property type="entry name" value="RNA_pol_sigma_FliA_WhiG"/>
</dbReference>
<dbReference type="Gene3D" id="1.10.1740.10">
    <property type="match status" value="1"/>
</dbReference>
<dbReference type="Gene3D" id="1.20.140.160">
    <property type="match status" value="1"/>
</dbReference>
<organism evidence="6 7">
    <name type="scientific">Koribacter versatilis (strain Ellin345)</name>
    <dbReference type="NCBI Taxonomy" id="204669"/>
    <lineage>
        <taxon>Bacteria</taxon>
        <taxon>Pseudomonadati</taxon>
        <taxon>Acidobacteriota</taxon>
        <taxon>Terriglobia</taxon>
        <taxon>Terriglobales</taxon>
        <taxon>Candidatus Korobacteraceae</taxon>
        <taxon>Candidatus Korobacter</taxon>
    </lineage>
</organism>
<dbReference type="STRING" id="204669.Acid345_1637"/>
<evidence type="ECO:0000256" key="2">
    <source>
        <dbReference type="ARBA" id="ARBA00023082"/>
    </source>
</evidence>
<evidence type="ECO:0000256" key="3">
    <source>
        <dbReference type="ARBA" id="ARBA00023125"/>
    </source>
</evidence>
<dbReference type="NCBIfam" id="NF005413">
    <property type="entry name" value="PRK06986.1"/>
    <property type="match status" value="1"/>
</dbReference>
<dbReference type="KEGG" id="aba:Acid345_1637"/>